<dbReference type="HOGENOM" id="CLU_1110505_0_0_0"/>
<name>M1Z2D7_NITG3</name>
<dbReference type="InterPro" id="IPR045750">
    <property type="entry name" value="DUF6178"/>
</dbReference>
<accession>M1Z2D7</accession>
<organism evidence="1 2">
    <name type="scientific">Nitrospina gracilis (strain 3/211)</name>
    <dbReference type="NCBI Taxonomy" id="1266370"/>
    <lineage>
        <taxon>Bacteria</taxon>
        <taxon>Pseudomonadati</taxon>
        <taxon>Nitrospinota/Tectimicrobiota group</taxon>
        <taxon>Nitrospinota</taxon>
        <taxon>Nitrospinia</taxon>
        <taxon>Nitrospinales</taxon>
        <taxon>Nitrospinaceae</taxon>
        <taxon>Nitrospina</taxon>
    </lineage>
</organism>
<gene>
    <name evidence="1" type="ORF">NITGR_90045</name>
</gene>
<dbReference type="Pfam" id="PF19676">
    <property type="entry name" value="DUF6178"/>
    <property type="match status" value="1"/>
</dbReference>
<proteinExistence type="predicted"/>
<dbReference type="EMBL" id="CAQJ01000099">
    <property type="protein sequence ID" value="CCQ91906.1"/>
    <property type="molecule type" value="Genomic_DNA"/>
</dbReference>
<dbReference type="InParanoid" id="M1Z2D7"/>
<dbReference type="STRING" id="1266370.NITGR_90045"/>
<dbReference type="Proteomes" id="UP000011704">
    <property type="component" value="Unassembled WGS sequence"/>
</dbReference>
<keyword evidence="2" id="KW-1185">Reference proteome</keyword>
<evidence type="ECO:0000313" key="2">
    <source>
        <dbReference type="Proteomes" id="UP000011704"/>
    </source>
</evidence>
<protein>
    <submittedName>
        <fullName evidence="1">Uncharacterized protein</fullName>
    </submittedName>
</protein>
<evidence type="ECO:0000313" key="1">
    <source>
        <dbReference type="EMBL" id="CCQ91906.1"/>
    </source>
</evidence>
<sequence length="250" mass="28326">MRGGDIQKGETLLTKTYMQSLFQVGYAALMRLKWEGEKLLKENGRLVEYVLPSGLVDHFAAIVDRFPKIGVLVQEGDEIAETNVQWAHPRALEDLALMEDFLIKTRFYVRLAKQGFNLDEKRIEKLKDQCTHPASVDDINIIVLTTTALAQSTLFGHLACDPLPEVAAKTFLQTVFVHNIHADDPHTVDEDKVAAFRDTLLGTSMAWSDEDRASLEQLLKDAVANLEHHFGRLNLKEKIDWKFTRGLLLQ</sequence>
<comment type="caution">
    <text evidence="1">The sequence shown here is derived from an EMBL/GenBank/DDBJ whole genome shotgun (WGS) entry which is preliminary data.</text>
</comment>
<reference evidence="1 2" key="1">
    <citation type="journal article" date="2013" name="Front. Microbiol.">
        <title>The genome of Nitrospina gracilis illuminates the metabolism and evolution of the major marine nitrite oxidizer.</title>
        <authorList>
            <person name="Luecker S."/>
            <person name="Nowka B."/>
            <person name="Rattei T."/>
            <person name="Spieck E."/>
            <person name="and Daims H."/>
        </authorList>
    </citation>
    <scope>NUCLEOTIDE SEQUENCE [LARGE SCALE GENOMIC DNA]</scope>
    <source>
        <strain evidence="1 2">3/211</strain>
    </source>
</reference>
<dbReference type="AlphaFoldDB" id="M1Z2D7"/>